<evidence type="ECO:0000313" key="2">
    <source>
        <dbReference type="Proteomes" id="UP001623852"/>
    </source>
</evidence>
<dbReference type="Pfam" id="PF19514">
    <property type="entry name" value="MobC_2"/>
    <property type="match status" value="1"/>
</dbReference>
<name>A0ABZ2UAT6_9FLAO</name>
<reference evidence="1 2" key="1">
    <citation type="submission" date="2024-03" db="EMBL/GenBank/DDBJ databases">
        <title>Flavobacterium soyae.</title>
        <authorList>
            <person name="Zheng W."/>
        </authorList>
    </citation>
    <scope>NUCLEOTIDE SEQUENCE [LARGE SCALE GENOMIC DNA]</scope>
    <source>
        <strain evidence="1 2">55</strain>
    </source>
</reference>
<evidence type="ECO:0000313" key="1">
    <source>
        <dbReference type="EMBL" id="WYZ18578.1"/>
    </source>
</evidence>
<dbReference type="InterPro" id="IPR045788">
    <property type="entry name" value="MobC_2"/>
</dbReference>
<accession>A0ABZ2UAT6</accession>
<sequence length="130" mass="15479">MMKEENTNRTQWIHLRLTTDEKNLLQRRFEKSLCPKLSDFARKNMLGKPVILKYRNQSVDDFILEISRLRSDLNAVGNNYNQMVKKLHTLQQNSEFKEWISSSQGQCEMLFDSIEKIKNCVLKLAEKWLQ</sequence>
<keyword evidence="2" id="KW-1185">Reference proteome</keyword>
<proteinExistence type="predicted"/>
<dbReference type="EMBL" id="CP150845">
    <property type="protein sequence ID" value="WYZ18578.1"/>
    <property type="molecule type" value="Genomic_DNA"/>
</dbReference>
<organism evidence="1 2">
    <name type="scientific">Flavobacterium soyae</name>
    <dbReference type="NCBI Taxonomy" id="2903098"/>
    <lineage>
        <taxon>Bacteria</taxon>
        <taxon>Pseudomonadati</taxon>
        <taxon>Bacteroidota</taxon>
        <taxon>Flavobacteriia</taxon>
        <taxon>Flavobacteriales</taxon>
        <taxon>Flavobacteriaceae</taxon>
        <taxon>Flavobacterium</taxon>
    </lineage>
</organism>
<protein>
    <submittedName>
        <fullName evidence="1">Plasmid mobilization relaxosome protein MobC</fullName>
    </submittedName>
</protein>
<dbReference type="Proteomes" id="UP001623852">
    <property type="component" value="Chromosome"/>
</dbReference>
<gene>
    <name evidence="1" type="ORF">AABD74_15565</name>
</gene>
<dbReference type="RefSeq" id="WP_406843484.1">
    <property type="nucleotide sequence ID" value="NZ_CP150845.1"/>
</dbReference>